<proteinExistence type="predicted"/>
<evidence type="ECO:0000313" key="4">
    <source>
        <dbReference type="RefSeq" id="XP_009766376.1"/>
    </source>
</evidence>
<dbReference type="STRING" id="4096.A0A1U7VN36"/>
<dbReference type="InterPro" id="IPR029472">
    <property type="entry name" value="Copia-like_N"/>
</dbReference>
<keyword evidence="3" id="KW-1185">Reference proteome</keyword>
<dbReference type="SUPFAM" id="SSF53098">
    <property type="entry name" value="Ribonuclease H-like"/>
    <property type="match status" value="1"/>
</dbReference>
<sequence>MGTVVDDVNSSSTSNGFVLFSLDPSHPFYIHPSDNPGSQLVSVPFSGCGFVLWHTSMLTSLSAKNKLSLLDGRVNQPTLESPYYPYWEMCNDMVKVWITNSVSREIVVSVMCFKTAKEVWKDINERFSQSNGSKYIQIQREINSTTQGSSYITFYFKKMRSLWDELNSSYVGPTCSCGALPKFIEDQQLFQFLNGLNDSYTTVKSAIMLMNPLPPINKAYSLLQQDESQREAHSAAPNFSSDATSFLVSPSASTTNRTFSQKMSNTSTLDASNVDQSAFVHFASLFNKYAVDSEGPSMKRPLEIGKAAGRLYYLHRDGDLFPVPSDSLNVSSSSLPSSVYTSSDLPSSVSIVSDKSSHVVTHVNGTSDCNQFHCLNKLDLYFLTFVDDYTRATWTHRLSCKSNALSVLKAFTIMVKVHFISSIQTFRSDNAFELGGSSEATKFFSSQGILHQTTIPHTPQQNGVVERKHKHLLEISMTLLFQSNLPLKYWGECVLTATYLINRLPSVVLMGVSPHEKLHGLPPLYDQLKSFRCLCFATSPKFGRDKFQVRAIHSIFLGYPFGKNGYKLLNLTTHSIFFSRDVVFHENIFPYKSDHPSIFPSSSISDFVDSSSSSSPSPTPDVSTSPDFHVSSPLSPPTISDSSPFIPSPPPLRKSTRTVHQPSYLKDYVCSSVSSSHTLSSSSKVSSVDIHMHEPQFYQQAASHPAWQEAMLKEFQAFEANQTWDIVPLPSHKKTIPCK</sequence>
<name>A0A1U7VN36_NICSY</name>
<dbReference type="Pfam" id="PF25597">
    <property type="entry name" value="SH3_retrovirus"/>
    <property type="match status" value="1"/>
</dbReference>
<dbReference type="Pfam" id="PF14244">
    <property type="entry name" value="Retrotran_gag_3"/>
    <property type="match status" value="1"/>
</dbReference>
<feature type="region of interest" description="Disordered" evidence="1">
    <location>
        <begin position="610"/>
        <end position="659"/>
    </location>
</feature>
<feature type="compositionally biased region" description="Low complexity" evidence="1">
    <location>
        <begin position="610"/>
        <end position="627"/>
    </location>
</feature>
<dbReference type="PANTHER" id="PTHR37610">
    <property type="entry name" value="CCHC-TYPE DOMAIN-CONTAINING PROTEIN"/>
    <property type="match status" value="1"/>
</dbReference>
<dbReference type="AlphaFoldDB" id="A0A1U7VN36"/>
<reference evidence="4" key="2">
    <citation type="submission" date="2025-08" db="UniProtKB">
        <authorList>
            <consortium name="RefSeq"/>
        </authorList>
    </citation>
    <scope>IDENTIFICATION</scope>
    <source>
        <tissue evidence="4">Leaf</tissue>
    </source>
</reference>
<dbReference type="eggNOG" id="KOG0017">
    <property type="taxonomic scope" value="Eukaryota"/>
</dbReference>
<dbReference type="InterPro" id="IPR036397">
    <property type="entry name" value="RNaseH_sf"/>
</dbReference>
<feature type="domain" description="Integrase catalytic" evidence="2">
    <location>
        <begin position="342"/>
        <end position="522"/>
    </location>
</feature>
<protein>
    <submittedName>
        <fullName evidence="4">Uncharacterized protein LOC104217760</fullName>
    </submittedName>
</protein>
<reference evidence="3" key="1">
    <citation type="journal article" date="2013" name="Genome Biol.">
        <title>Reference genomes and transcriptomes of Nicotiana sylvestris and Nicotiana tomentosiformis.</title>
        <authorList>
            <person name="Sierro N."/>
            <person name="Battey J.N."/>
            <person name="Ouadi S."/>
            <person name="Bovet L."/>
            <person name="Goepfert S."/>
            <person name="Bakaher N."/>
            <person name="Peitsch M.C."/>
            <person name="Ivanov N.V."/>
        </authorList>
    </citation>
    <scope>NUCLEOTIDE SEQUENCE [LARGE SCALE GENOMIC DNA]</scope>
</reference>
<organism evidence="3 4">
    <name type="scientific">Nicotiana sylvestris</name>
    <name type="common">Wood tobacco</name>
    <name type="synonym">South American tobacco</name>
    <dbReference type="NCBI Taxonomy" id="4096"/>
    <lineage>
        <taxon>Eukaryota</taxon>
        <taxon>Viridiplantae</taxon>
        <taxon>Streptophyta</taxon>
        <taxon>Embryophyta</taxon>
        <taxon>Tracheophyta</taxon>
        <taxon>Spermatophyta</taxon>
        <taxon>Magnoliopsida</taxon>
        <taxon>eudicotyledons</taxon>
        <taxon>Gunneridae</taxon>
        <taxon>Pentapetalae</taxon>
        <taxon>asterids</taxon>
        <taxon>lamiids</taxon>
        <taxon>Solanales</taxon>
        <taxon>Solanaceae</taxon>
        <taxon>Nicotianoideae</taxon>
        <taxon>Nicotianeae</taxon>
        <taxon>Nicotiana</taxon>
    </lineage>
</organism>
<dbReference type="GO" id="GO:0003676">
    <property type="term" value="F:nucleic acid binding"/>
    <property type="evidence" value="ECO:0007669"/>
    <property type="project" value="InterPro"/>
</dbReference>
<dbReference type="Proteomes" id="UP000189701">
    <property type="component" value="Unplaced"/>
</dbReference>
<dbReference type="PROSITE" id="PS50994">
    <property type="entry name" value="INTEGRASE"/>
    <property type="match status" value="1"/>
</dbReference>
<accession>A0A1U7VN36</accession>
<evidence type="ECO:0000259" key="2">
    <source>
        <dbReference type="PROSITE" id="PS50994"/>
    </source>
</evidence>
<dbReference type="GO" id="GO:0015074">
    <property type="term" value="P:DNA integration"/>
    <property type="evidence" value="ECO:0007669"/>
    <property type="project" value="InterPro"/>
</dbReference>
<dbReference type="InterPro" id="IPR057670">
    <property type="entry name" value="SH3_retrovirus"/>
</dbReference>
<dbReference type="Gene3D" id="3.30.420.10">
    <property type="entry name" value="Ribonuclease H-like superfamily/Ribonuclease H"/>
    <property type="match status" value="1"/>
</dbReference>
<gene>
    <name evidence="4" type="primary">LOC104217760</name>
</gene>
<dbReference type="InterPro" id="IPR012337">
    <property type="entry name" value="RNaseH-like_sf"/>
</dbReference>
<evidence type="ECO:0000256" key="1">
    <source>
        <dbReference type="SAM" id="MobiDB-lite"/>
    </source>
</evidence>
<evidence type="ECO:0000313" key="3">
    <source>
        <dbReference type="Proteomes" id="UP000189701"/>
    </source>
</evidence>
<dbReference type="InterPro" id="IPR001584">
    <property type="entry name" value="Integrase_cat-core"/>
</dbReference>
<dbReference type="PANTHER" id="PTHR37610:SF58">
    <property type="entry name" value="PEPTIDASE C1A PAPAIN C-TERMINAL DOMAIN-CONTAINING PROTEIN"/>
    <property type="match status" value="1"/>
</dbReference>
<dbReference type="RefSeq" id="XP_009766376.1">
    <property type="nucleotide sequence ID" value="XM_009768074.1"/>
</dbReference>